<organism evidence="2 3">
    <name type="scientific">Chelatococcus albus</name>
    <dbReference type="NCBI Taxonomy" id="3047466"/>
    <lineage>
        <taxon>Bacteria</taxon>
        <taxon>Pseudomonadati</taxon>
        <taxon>Pseudomonadota</taxon>
        <taxon>Alphaproteobacteria</taxon>
        <taxon>Hyphomicrobiales</taxon>
        <taxon>Chelatococcaceae</taxon>
        <taxon>Chelatococcus</taxon>
    </lineage>
</organism>
<gene>
    <name evidence="2" type="ORF">QNA08_01450</name>
</gene>
<protein>
    <submittedName>
        <fullName evidence="2">Uncharacterized protein</fullName>
    </submittedName>
</protein>
<evidence type="ECO:0000313" key="3">
    <source>
        <dbReference type="Proteomes" id="UP001321492"/>
    </source>
</evidence>
<reference evidence="2 3" key="1">
    <citation type="submission" date="2023-05" db="EMBL/GenBank/DDBJ databases">
        <title>Chelatococcus sp. nov., a moderately thermophilic bacterium isolated from hot spring microbial mat.</title>
        <authorList>
            <person name="Hu C.-J."/>
            <person name="Li W.-J."/>
        </authorList>
    </citation>
    <scope>NUCLEOTIDE SEQUENCE [LARGE SCALE GENOMIC DNA]</scope>
    <source>
        <strain evidence="2 3">SYSU G07232</strain>
    </source>
</reference>
<comment type="caution">
    <text evidence="2">The sequence shown here is derived from an EMBL/GenBank/DDBJ whole genome shotgun (WGS) entry which is preliminary data.</text>
</comment>
<proteinExistence type="predicted"/>
<dbReference type="Proteomes" id="UP001321492">
    <property type="component" value="Unassembled WGS sequence"/>
</dbReference>
<keyword evidence="1" id="KW-1133">Transmembrane helix</keyword>
<name>A0ABT7AC55_9HYPH</name>
<feature type="transmembrane region" description="Helical" evidence="1">
    <location>
        <begin position="12"/>
        <end position="34"/>
    </location>
</feature>
<keyword evidence="3" id="KW-1185">Reference proteome</keyword>
<dbReference type="EMBL" id="JASJEV010000001">
    <property type="protein sequence ID" value="MDJ1156908.1"/>
    <property type="molecule type" value="Genomic_DNA"/>
</dbReference>
<accession>A0ABT7AC55</accession>
<evidence type="ECO:0000256" key="1">
    <source>
        <dbReference type="SAM" id="Phobius"/>
    </source>
</evidence>
<evidence type="ECO:0000313" key="2">
    <source>
        <dbReference type="EMBL" id="MDJ1156908.1"/>
    </source>
</evidence>
<dbReference type="RefSeq" id="WP_283738900.1">
    <property type="nucleotide sequence ID" value="NZ_JASJEV010000001.1"/>
</dbReference>
<keyword evidence="1" id="KW-0812">Transmembrane</keyword>
<sequence>MTGMVTIFHPEGWSVGVVASCIGIATMAAAVVAATGRTEAALRLTPGAVVHAAVPAGQARTKRKSLHAKVS</sequence>
<keyword evidence="1" id="KW-0472">Membrane</keyword>